<evidence type="ECO:0000256" key="2">
    <source>
        <dbReference type="SAM" id="SignalP"/>
    </source>
</evidence>
<gene>
    <name evidence="3" type="ORF">C6568_09550</name>
</gene>
<feature type="region of interest" description="Disordered" evidence="1">
    <location>
        <begin position="33"/>
        <end position="149"/>
    </location>
</feature>
<dbReference type="KEGG" id="mela:C6568_09550"/>
<feature type="compositionally biased region" description="Low complexity" evidence="1">
    <location>
        <begin position="135"/>
        <end position="149"/>
    </location>
</feature>
<accession>A0A2R3QCJ2</accession>
<keyword evidence="4" id="KW-1185">Reference proteome</keyword>
<organism evidence="3 4">
    <name type="scientific">Melaminivora suipulveris</name>
    <dbReference type="NCBI Taxonomy" id="2109913"/>
    <lineage>
        <taxon>Bacteria</taxon>
        <taxon>Pseudomonadati</taxon>
        <taxon>Pseudomonadota</taxon>
        <taxon>Betaproteobacteria</taxon>
        <taxon>Burkholderiales</taxon>
        <taxon>Comamonadaceae</taxon>
        <taxon>Melaminivora</taxon>
    </lineage>
</organism>
<evidence type="ECO:0008006" key="5">
    <source>
        <dbReference type="Google" id="ProtNLM"/>
    </source>
</evidence>
<feature type="compositionally biased region" description="Low complexity" evidence="1">
    <location>
        <begin position="95"/>
        <end position="104"/>
    </location>
</feature>
<evidence type="ECO:0000313" key="4">
    <source>
        <dbReference type="Proteomes" id="UP000237925"/>
    </source>
</evidence>
<dbReference type="RefSeq" id="WP_106683918.1">
    <property type="nucleotide sequence ID" value="NZ_CP027667.1"/>
</dbReference>
<name>A0A2R3QCJ2_9BURK</name>
<dbReference type="Proteomes" id="UP000237925">
    <property type="component" value="Chromosome"/>
</dbReference>
<evidence type="ECO:0000313" key="3">
    <source>
        <dbReference type="EMBL" id="AVO49486.1"/>
    </source>
</evidence>
<feature type="compositionally biased region" description="Polar residues" evidence="1">
    <location>
        <begin position="33"/>
        <end position="60"/>
    </location>
</feature>
<proteinExistence type="predicted"/>
<feature type="chain" id="PRO_5015317432" description="Proteophosphoglycan ppg4" evidence="2">
    <location>
        <begin position="30"/>
        <end position="149"/>
    </location>
</feature>
<reference evidence="3 4" key="1">
    <citation type="submission" date="2018-03" db="EMBL/GenBank/DDBJ databases">
        <title>Genome sequencing of Melaminivora sp.</title>
        <authorList>
            <person name="Kim S.-J."/>
            <person name="Heo J."/>
            <person name="Ahn J.-H."/>
            <person name="Kwon S.-W."/>
        </authorList>
    </citation>
    <scope>NUCLEOTIDE SEQUENCE [LARGE SCALE GENOMIC DNA]</scope>
    <source>
        <strain evidence="3 4">SC2-9</strain>
    </source>
</reference>
<dbReference type="EMBL" id="CP027667">
    <property type="protein sequence ID" value="AVO49486.1"/>
    <property type="molecule type" value="Genomic_DNA"/>
</dbReference>
<keyword evidence="2" id="KW-0732">Signal</keyword>
<feature type="signal peptide" evidence="2">
    <location>
        <begin position="1"/>
        <end position="29"/>
    </location>
</feature>
<evidence type="ECO:0000256" key="1">
    <source>
        <dbReference type="SAM" id="MobiDB-lite"/>
    </source>
</evidence>
<dbReference type="AlphaFoldDB" id="A0A2R3QCJ2"/>
<protein>
    <recommendedName>
        <fullName evidence="5">Proteophosphoglycan ppg4</fullName>
    </recommendedName>
</protein>
<sequence length="149" mass="14545">MTQPTHTPSALRTVVLCAAFALTGGLAQAQTTQPASNLGANGQSTAPHTTNSQSAVSDQRATMGPAGTASNSTHTAKDKKKQSNVPHATPGMKDTTGTAGAAGTQNSTGSNAHAAASGGKKPSNVPHATPGLKDTTGTAGAAGTTQTNK</sequence>